<gene>
    <name evidence="2" type="primary">LOC108995110</name>
</gene>
<dbReference type="OrthoDB" id="409543at2759"/>
<dbReference type="Gene3D" id="3.90.550.20">
    <property type="match status" value="1"/>
</dbReference>
<dbReference type="InterPro" id="IPR029044">
    <property type="entry name" value="Nucleotide-diphossugar_trans"/>
</dbReference>
<dbReference type="PANTHER" id="PTHR46781:SF2">
    <property type="entry name" value="ALPHA 1,4-GLYCOSYLTRANSFERASE FAMILY PROTEIN"/>
    <property type="match status" value="1"/>
</dbReference>
<dbReference type="Gramene" id="Jr04_01810_p1">
    <property type="protein sequence ID" value="cds.Jr04_01810_p1"/>
    <property type="gene ID" value="Jr04_01810"/>
</dbReference>
<dbReference type="PANTHER" id="PTHR46781">
    <property type="entry name" value="ALPHA 1,4-GLYCOSYLTRANSFERASE FAMILY PROTEIN"/>
    <property type="match status" value="1"/>
</dbReference>
<dbReference type="STRING" id="51240.A0A2I4F3C8"/>
<name>A0A2I4F3C8_JUGRE</name>
<dbReference type="RefSeq" id="XP_018826156.2">
    <property type="nucleotide sequence ID" value="XM_018970611.2"/>
</dbReference>
<dbReference type="GeneID" id="108995110"/>
<sequence>MVKKFTRKMFDYQMFILSRAKSRFFSIITLAVLIFIIYTVCIVSEMSHKSVHAFYTDHKKIEGELGTHEGADQGAILKSSTINPIKLRSIQEEGDDDRVDDDKDHFPVPPFNVSEQERIEWLRKNIPKFEIFKSNNFTRRFHGRVLEFFNRDSCEAQFFMTWIAPAKWFGEREFLAMKSLFKVHPRGCLMILSRSMDSAQGHMILKPLLDRGLKVKAVTPDLAFLFKGTPAKTWFDGIRSGKKDPGEISLAQNLSNLLRLAVLFKYGGVYLDTDFIVIKPFTGLKNSIGAQSIDVESRKWTRLNNAILVFDMNHPLLLKFMEEFAYTFDGNKWGHNGPYLVSRVVERVRMRPGYNFSVLPPMAFYPADWIRIRRFFQKPKNQNDLRWVKAKLLQLSEETYGVHLWNKQTSRLTIEQGSVLGRLISDHCVICNKITNIRKSYHISES</sequence>
<reference evidence="2" key="1">
    <citation type="submission" date="2025-08" db="UniProtKB">
        <authorList>
            <consortium name="RefSeq"/>
        </authorList>
    </citation>
    <scope>IDENTIFICATION</scope>
    <source>
        <tissue evidence="2">Leaves</tissue>
    </source>
</reference>
<keyword evidence="1" id="KW-1185">Reference proteome</keyword>
<dbReference type="Pfam" id="PF04572">
    <property type="entry name" value="Gb3_synth"/>
    <property type="match status" value="1"/>
</dbReference>
<evidence type="ECO:0000313" key="2">
    <source>
        <dbReference type="RefSeq" id="XP_018826156.2"/>
    </source>
</evidence>
<dbReference type="AlphaFoldDB" id="A0A2I4F3C8"/>
<dbReference type="SUPFAM" id="SSF53448">
    <property type="entry name" value="Nucleotide-diphospho-sugar transferases"/>
    <property type="match status" value="1"/>
</dbReference>
<dbReference type="Pfam" id="PF04488">
    <property type="entry name" value="Gly_transf_sug"/>
    <property type="match status" value="1"/>
</dbReference>
<dbReference type="KEGG" id="jre:108995110"/>
<dbReference type="InterPro" id="IPR007652">
    <property type="entry name" value="A1-4-GlycosylTfrase_dom"/>
</dbReference>
<dbReference type="FunCoup" id="A0A2I4F3C8">
    <property type="interactions" value="99"/>
</dbReference>
<accession>A0A2I4F3C8</accession>
<proteinExistence type="predicted"/>
<evidence type="ECO:0000313" key="1">
    <source>
        <dbReference type="Proteomes" id="UP000235220"/>
    </source>
</evidence>
<protein>
    <submittedName>
        <fullName evidence="2">Lactosylceramide 4-alpha-galactosyltransferase-like</fullName>
    </submittedName>
</protein>
<dbReference type="InterPro" id="IPR044789">
    <property type="entry name" value="Put_A1-4-GlycosylTfrase_plant"/>
</dbReference>
<dbReference type="Proteomes" id="UP000235220">
    <property type="component" value="Chromosome 4"/>
</dbReference>
<dbReference type="InterPro" id="IPR007577">
    <property type="entry name" value="GlycoTrfase_DXD_sugar-bd_CS"/>
</dbReference>
<organism evidence="1 2">
    <name type="scientific">Juglans regia</name>
    <name type="common">English walnut</name>
    <dbReference type="NCBI Taxonomy" id="51240"/>
    <lineage>
        <taxon>Eukaryota</taxon>
        <taxon>Viridiplantae</taxon>
        <taxon>Streptophyta</taxon>
        <taxon>Embryophyta</taxon>
        <taxon>Tracheophyta</taxon>
        <taxon>Spermatophyta</taxon>
        <taxon>Magnoliopsida</taxon>
        <taxon>eudicotyledons</taxon>
        <taxon>Gunneridae</taxon>
        <taxon>Pentapetalae</taxon>
        <taxon>rosids</taxon>
        <taxon>fabids</taxon>
        <taxon>Fagales</taxon>
        <taxon>Juglandaceae</taxon>
        <taxon>Juglans</taxon>
    </lineage>
</organism>